<protein>
    <submittedName>
        <fullName evidence="2">Uncharacterized protein</fullName>
    </submittedName>
</protein>
<feature type="region of interest" description="Disordered" evidence="1">
    <location>
        <begin position="77"/>
        <end position="123"/>
    </location>
</feature>
<comment type="caution">
    <text evidence="2">The sequence shown here is derived from an EMBL/GenBank/DDBJ whole genome shotgun (WGS) entry which is preliminary data.</text>
</comment>
<gene>
    <name evidence="2" type="ORF">N0V83_005274</name>
</gene>
<dbReference type="Proteomes" id="UP001140560">
    <property type="component" value="Unassembled WGS sequence"/>
</dbReference>
<reference evidence="2" key="1">
    <citation type="submission" date="2022-10" db="EMBL/GenBank/DDBJ databases">
        <title>Tapping the CABI collections for fungal endophytes: first genome assemblies for Collariella, Neodidymelliopsis, Ascochyta clinopodiicola, Didymella pomorum, Didymosphaeria variabile, Neocosmospora piperis and Neocucurbitaria cava.</title>
        <authorList>
            <person name="Hill R."/>
        </authorList>
    </citation>
    <scope>NUCLEOTIDE SEQUENCE</scope>
    <source>
        <strain evidence="2">IMI 356814</strain>
    </source>
</reference>
<organism evidence="2 3">
    <name type="scientific">Neocucurbitaria cava</name>
    <dbReference type="NCBI Taxonomy" id="798079"/>
    <lineage>
        <taxon>Eukaryota</taxon>
        <taxon>Fungi</taxon>
        <taxon>Dikarya</taxon>
        <taxon>Ascomycota</taxon>
        <taxon>Pezizomycotina</taxon>
        <taxon>Dothideomycetes</taxon>
        <taxon>Pleosporomycetidae</taxon>
        <taxon>Pleosporales</taxon>
        <taxon>Pleosporineae</taxon>
        <taxon>Cucurbitariaceae</taxon>
        <taxon>Neocucurbitaria</taxon>
    </lineage>
</organism>
<accession>A0A9W9CM14</accession>
<name>A0A9W9CM14_9PLEO</name>
<feature type="compositionally biased region" description="Acidic residues" evidence="1">
    <location>
        <begin position="90"/>
        <end position="123"/>
    </location>
</feature>
<dbReference type="EMBL" id="JAPEUY010000008">
    <property type="protein sequence ID" value="KAJ4370752.1"/>
    <property type="molecule type" value="Genomic_DNA"/>
</dbReference>
<evidence type="ECO:0000256" key="1">
    <source>
        <dbReference type="SAM" id="MobiDB-lite"/>
    </source>
</evidence>
<evidence type="ECO:0000313" key="2">
    <source>
        <dbReference type="EMBL" id="KAJ4370752.1"/>
    </source>
</evidence>
<evidence type="ECO:0000313" key="3">
    <source>
        <dbReference type="Proteomes" id="UP001140560"/>
    </source>
</evidence>
<proteinExistence type="predicted"/>
<keyword evidence="3" id="KW-1185">Reference proteome</keyword>
<sequence length="123" mass="14284">MHWRHIKIRSPLKQRTQTFRETLLAKGAEEKKAAEQEEKKVEGERRKSLARLEGREGLWPRLKRLWRKKAPFRSWGRLSAGGENAVGQAAEEDGGEEATEEVEVEWEGNWEGVLDDDDDEDQE</sequence>
<dbReference type="OrthoDB" id="10575293at2759"/>
<dbReference type="AlphaFoldDB" id="A0A9W9CM14"/>
<feature type="compositionally biased region" description="Basic and acidic residues" evidence="1">
    <location>
        <begin position="27"/>
        <end position="46"/>
    </location>
</feature>
<feature type="region of interest" description="Disordered" evidence="1">
    <location>
        <begin position="24"/>
        <end position="46"/>
    </location>
</feature>